<dbReference type="PANTHER" id="PTHR12428:SF65">
    <property type="entry name" value="CYTOCHROME C OXIDASE ASSEMBLY PROTEIN COX18, MITOCHONDRIAL"/>
    <property type="match status" value="1"/>
</dbReference>
<dbReference type="InterPro" id="IPR001708">
    <property type="entry name" value="YidC/ALB3/OXA1/COX18"/>
</dbReference>
<dbReference type="GO" id="GO:0051205">
    <property type="term" value="P:protein insertion into membrane"/>
    <property type="evidence" value="ECO:0007669"/>
    <property type="project" value="TreeGrafter"/>
</dbReference>
<feature type="transmembrane region" description="Helical" evidence="12">
    <location>
        <begin position="70"/>
        <end position="90"/>
    </location>
</feature>
<sequence>MKALFKSRKWVKPAALALLGVTLALTLGGCSAASPSHPIEASSPGLFNHYLIYPFSWLLKNLAGGLGGDYGLSIILMTLVIRTAILPLMMNQTKKSMAMREKMAILQPELNALKEKFKDDNSAEAKRQHQVETMQLYQKHQFNPLNVGCLPMLLQWPITLAFYYAIRRTPEIAAHNFLWFSLGKPDVILPFIAAAVYFIQFRVSQRMSVQVQQNASSNNQLAFIGLLSPIMMGITAFAMPAALPLYWSVGGIFIIVQTLLLTKLYGKRTKTEPSEQTSELTEKM</sequence>
<dbReference type="Proteomes" id="UP000256304">
    <property type="component" value="Unassembled WGS sequence"/>
</dbReference>
<protein>
    <recommendedName>
        <fullName evidence="12">Membrane protein insertase YidC</fullName>
    </recommendedName>
    <alternativeName>
        <fullName evidence="12">Foldase YidC</fullName>
    </alternativeName>
    <alternativeName>
        <fullName evidence="12">Membrane integrase YidC</fullName>
    </alternativeName>
    <alternativeName>
        <fullName evidence="12">Membrane protein YidC</fullName>
    </alternativeName>
</protein>
<evidence type="ECO:0000256" key="13">
    <source>
        <dbReference type="SAM" id="SignalP"/>
    </source>
</evidence>
<accession>A0A3D9RV90</accession>
<keyword evidence="7 12" id="KW-1133">Transmembrane helix</keyword>
<keyword evidence="5 12" id="KW-0732">Signal</keyword>
<keyword evidence="6 12" id="KW-0653">Protein transport</keyword>
<evidence type="ECO:0000256" key="11">
    <source>
        <dbReference type="ARBA" id="ARBA00023288"/>
    </source>
</evidence>
<evidence type="ECO:0000256" key="12">
    <source>
        <dbReference type="HAMAP-Rule" id="MF_01811"/>
    </source>
</evidence>
<keyword evidence="8 12" id="KW-0472">Membrane</keyword>
<keyword evidence="3 12" id="KW-1003">Cell membrane</keyword>
<comment type="function">
    <text evidence="12">Required for the insertion and/or proper folding and/or complex formation of integral membrane proteins into the membrane. Involved in integration of membrane proteins that insert both dependently and independently of the Sec translocase complex, as well as at least some lipoproteins.</text>
</comment>
<reference evidence="15 16" key="1">
    <citation type="submission" date="2018-08" db="EMBL/GenBank/DDBJ databases">
        <title>Genomic Encyclopedia of Type Strains, Phase III (KMG-III): the genomes of soil and plant-associated and newly described type strains.</title>
        <authorList>
            <person name="Whitman W."/>
        </authorList>
    </citation>
    <scope>NUCLEOTIDE SEQUENCE [LARGE SCALE GENOMIC DNA]</scope>
    <source>
        <strain evidence="15 16">CGMCC 1.10966</strain>
    </source>
</reference>
<evidence type="ECO:0000256" key="5">
    <source>
        <dbReference type="ARBA" id="ARBA00022729"/>
    </source>
</evidence>
<dbReference type="PROSITE" id="PS51257">
    <property type="entry name" value="PROKAR_LIPOPROTEIN"/>
    <property type="match status" value="1"/>
</dbReference>
<dbReference type="InterPro" id="IPR028055">
    <property type="entry name" value="YidC/Oxa/ALB_C"/>
</dbReference>
<dbReference type="GO" id="GO:0032977">
    <property type="term" value="F:membrane insertase activity"/>
    <property type="evidence" value="ECO:0007669"/>
    <property type="project" value="InterPro"/>
</dbReference>
<dbReference type="AlphaFoldDB" id="A0A3D9RV90"/>
<organism evidence="15 16">
    <name type="scientific">Paenibacillus taihuensis</name>
    <dbReference type="NCBI Taxonomy" id="1156355"/>
    <lineage>
        <taxon>Bacteria</taxon>
        <taxon>Bacillati</taxon>
        <taxon>Bacillota</taxon>
        <taxon>Bacilli</taxon>
        <taxon>Bacillales</taxon>
        <taxon>Paenibacillaceae</taxon>
        <taxon>Paenibacillus</taxon>
    </lineage>
</organism>
<dbReference type="InterPro" id="IPR047196">
    <property type="entry name" value="YidC_ALB_C"/>
</dbReference>
<evidence type="ECO:0000256" key="9">
    <source>
        <dbReference type="ARBA" id="ARBA00023139"/>
    </source>
</evidence>
<evidence type="ECO:0000256" key="8">
    <source>
        <dbReference type="ARBA" id="ARBA00023136"/>
    </source>
</evidence>
<dbReference type="GO" id="GO:0005886">
    <property type="term" value="C:plasma membrane"/>
    <property type="evidence" value="ECO:0007669"/>
    <property type="project" value="UniProtKB-SubCell"/>
</dbReference>
<dbReference type="HAMAP" id="MF_01811">
    <property type="entry name" value="YidC_type2"/>
    <property type="match status" value="1"/>
</dbReference>
<dbReference type="OrthoDB" id="9780552at2"/>
<proteinExistence type="inferred from homology"/>
<name>A0A3D9RV90_9BACL</name>
<dbReference type="InterPro" id="IPR023060">
    <property type="entry name" value="YidC/YidC1/YidC2_Firmicutes"/>
</dbReference>
<feature type="transmembrane region" description="Helical" evidence="12">
    <location>
        <begin position="178"/>
        <end position="199"/>
    </location>
</feature>
<evidence type="ECO:0000313" key="15">
    <source>
        <dbReference type="EMBL" id="REE83900.1"/>
    </source>
</evidence>
<keyword evidence="4 12" id="KW-0812">Transmembrane</keyword>
<comment type="caution">
    <text evidence="15">The sequence shown here is derived from an EMBL/GenBank/DDBJ whole genome shotgun (WGS) entry which is preliminary data.</text>
</comment>
<evidence type="ECO:0000256" key="6">
    <source>
        <dbReference type="ARBA" id="ARBA00022927"/>
    </source>
</evidence>
<comment type="similarity">
    <text evidence="12">Belongs to the OXA1/ALB3/YidC family. Type 2 subfamily.</text>
</comment>
<evidence type="ECO:0000256" key="10">
    <source>
        <dbReference type="ARBA" id="ARBA00023186"/>
    </source>
</evidence>
<dbReference type="Pfam" id="PF02096">
    <property type="entry name" value="60KD_IMP"/>
    <property type="match status" value="1"/>
</dbReference>
<gene>
    <name evidence="12" type="primary">yidC</name>
    <name evidence="15" type="ORF">A8990_11679</name>
</gene>
<dbReference type="CDD" id="cd20070">
    <property type="entry name" value="5TM_YidC_Alb3"/>
    <property type="match status" value="1"/>
</dbReference>
<dbReference type="PANTHER" id="PTHR12428">
    <property type="entry name" value="OXA1"/>
    <property type="match status" value="1"/>
</dbReference>
<keyword evidence="10 12" id="KW-0143">Chaperone</keyword>
<dbReference type="PRINTS" id="PR00701">
    <property type="entry name" value="60KDINNERMP"/>
</dbReference>
<evidence type="ECO:0000256" key="1">
    <source>
        <dbReference type="ARBA" id="ARBA00004651"/>
    </source>
</evidence>
<feature type="chain" id="PRO_5038729391" description="Membrane protein insertase YidC" evidence="13">
    <location>
        <begin position="33"/>
        <end position="284"/>
    </location>
</feature>
<evidence type="ECO:0000256" key="3">
    <source>
        <dbReference type="ARBA" id="ARBA00022475"/>
    </source>
</evidence>
<dbReference type="GO" id="GO:0015031">
    <property type="term" value="P:protein transport"/>
    <property type="evidence" value="ECO:0007669"/>
    <property type="project" value="UniProtKB-KW"/>
</dbReference>
<feature type="transmembrane region" description="Helical" evidence="12">
    <location>
        <begin position="245"/>
        <end position="266"/>
    </location>
</feature>
<evidence type="ECO:0000256" key="4">
    <source>
        <dbReference type="ARBA" id="ARBA00022692"/>
    </source>
</evidence>
<evidence type="ECO:0000313" key="16">
    <source>
        <dbReference type="Proteomes" id="UP000256304"/>
    </source>
</evidence>
<feature type="domain" description="Membrane insertase YidC/Oxa/ALB C-terminal" evidence="14">
    <location>
        <begin position="70"/>
        <end position="262"/>
    </location>
</feature>
<comment type="subcellular location">
    <subcellularLocation>
        <location evidence="1 12">Cell membrane</location>
        <topology evidence="1 12">Multi-pass membrane protein</topology>
    </subcellularLocation>
</comment>
<evidence type="ECO:0000256" key="7">
    <source>
        <dbReference type="ARBA" id="ARBA00022989"/>
    </source>
</evidence>
<dbReference type="RefSeq" id="WP_116189819.1">
    <property type="nucleotide sequence ID" value="NZ_QTTN01000016.1"/>
</dbReference>
<feature type="transmembrane region" description="Helical" evidence="12">
    <location>
        <begin position="145"/>
        <end position="166"/>
    </location>
</feature>
<dbReference type="NCBIfam" id="TIGR03592">
    <property type="entry name" value="yidC_oxa1_cterm"/>
    <property type="match status" value="1"/>
</dbReference>
<evidence type="ECO:0000259" key="14">
    <source>
        <dbReference type="Pfam" id="PF02096"/>
    </source>
</evidence>
<keyword evidence="9" id="KW-0564">Palmitate</keyword>
<dbReference type="EMBL" id="QTTN01000016">
    <property type="protein sequence ID" value="REE83900.1"/>
    <property type="molecule type" value="Genomic_DNA"/>
</dbReference>
<keyword evidence="16" id="KW-1185">Reference proteome</keyword>
<keyword evidence="11 12" id="KW-0449">Lipoprotein</keyword>
<feature type="transmembrane region" description="Helical" evidence="12">
    <location>
        <begin position="220"/>
        <end position="239"/>
    </location>
</feature>
<feature type="signal peptide" evidence="13">
    <location>
        <begin position="1"/>
        <end position="32"/>
    </location>
</feature>
<evidence type="ECO:0000256" key="2">
    <source>
        <dbReference type="ARBA" id="ARBA00022448"/>
    </source>
</evidence>
<keyword evidence="2 12" id="KW-0813">Transport</keyword>